<reference evidence="1" key="1">
    <citation type="submission" date="2022-07" db="EMBL/GenBank/DDBJ databases">
        <title>Chromosome-level genome of Muraenolepis orangiensis.</title>
        <authorList>
            <person name="Kim J."/>
        </authorList>
    </citation>
    <scope>NUCLEOTIDE SEQUENCE</scope>
    <source>
        <strain evidence="1">KU_S4_2022</strain>
        <tissue evidence="1">Muscle</tissue>
    </source>
</reference>
<name>A0A9Q0DC14_9TELE</name>
<dbReference type="EMBL" id="JANIIK010000118">
    <property type="protein sequence ID" value="KAJ3584853.1"/>
    <property type="molecule type" value="Genomic_DNA"/>
</dbReference>
<sequence>MGFFRSGENPIRPSLSLVVEPPVPWSLDLTKRFKLLRLHEYVRPSPHAETTTSRFLGGEGGKFANILAHGQRYSITSHSYSMSAPDPRGPWGPQSLHIREGFRMTVVVGSSDTKTSKEFVRRFLRMPVW</sequence>
<evidence type="ECO:0000313" key="1">
    <source>
        <dbReference type="EMBL" id="KAJ3584853.1"/>
    </source>
</evidence>
<dbReference type="Proteomes" id="UP001148018">
    <property type="component" value="Unassembled WGS sequence"/>
</dbReference>
<comment type="caution">
    <text evidence="1">The sequence shown here is derived from an EMBL/GenBank/DDBJ whole genome shotgun (WGS) entry which is preliminary data.</text>
</comment>
<evidence type="ECO:0000313" key="2">
    <source>
        <dbReference type="Proteomes" id="UP001148018"/>
    </source>
</evidence>
<protein>
    <submittedName>
        <fullName evidence="1">Uncharacterized protein</fullName>
    </submittedName>
</protein>
<dbReference type="AlphaFoldDB" id="A0A9Q0DC14"/>
<accession>A0A9Q0DC14</accession>
<gene>
    <name evidence="1" type="ORF">NHX12_013576</name>
</gene>
<keyword evidence="2" id="KW-1185">Reference proteome</keyword>
<proteinExistence type="predicted"/>
<organism evidence="1 2">
    <name type="scientific">Muraenolepis orangiensis</name>
    <name type="common">Patagonian moray cod</name>
    <dbReference type="NCBI Taxonomy" id="630683"/>
    <lineage>
        <taxon>Eukaryota</taxon>
        <taxon>Metazoa</taxon>
        <taxon>Chordata</taxon>
        <taxon>Craniata</taxon>
        <taxon>Vertebrata</taxon>
        <taxon>Euteleostomi</taxon>
        <taxon>Actinopterygii</taxon>
        <taxon>Neopterygii</taxon>
        <taxon>Teleostei</taxon>
        <taxon>Neoteleostei</taxon>
        <taxon>Acanthomorphata</taxon>
        <taxon>Zeiogadaria</taxon>
        <taxon>Gadariae</taxon>
        <taxon>Gadiformes</taxon>
        <taxon>Muraenolepidoidei</taxon>
        <taxon>Muraenolepididae</taxon>
        <taxon>Muraenolepis</taxon>
    </lineage>
</organism>